<proteinExistence type="predicted"/>
<gene>
    <name evidence="2" type="ORF">DIURU_003786</name>
</gene>
<protein>
    <submittedName>
        <fullName evidence="2">Uncharacterized protein</fullName>
    </submittedName>
</protein>
<evidence type="ECO:0000313" key="3">
    <source>
        <dbReference type="Proteomes" id="UP000449547"/>
    </source>
</evidence>
<dbReference type="EMBL" id="SWFT01000112">
    <property type="protein sequence ID" value="KAA8900363.1"/>
    <property type="molecule type" value="Genomic_DNA"/>
</dbReference>
<feature type="region of interest" description="Disordered" evidence="1">
    <location>
        <begin position="107"/>
        <end position="135"/>
    </location>
</feature>
<feature type="compositionally biased region" description="Acidic residues" evidence="1">
    <location>
        <begin position="116"/>
        <end position="129"/>
    </location>
</feature>
<sequence length="135" mass="15490">MLYGDVFSYECLSPSSAPLAGTDFYHTESDYFRDYYRDYYRDYFRDFHHFNDSTYATDAADTTNSDDDDVVASFYRQLDRTVDALGDTVIQLHDILHNPVNNCRYASDTTDIGNADADDDDDEASDDPDYVYGDP</sequence>
<dbReference type="Proteomes" id="UP000449547">
    <property type="component" value="Unassembled WGS sequence"/>
</dbReference>
<name>A0A642UJU1_DIURU</name>
<comment type="caution">
    <text evidence="2">The sequence shown here is derived from an EMBL/GenBank/DDBJ whole genome shotgun (WGS) entry which is preliminary data.</text>
</comment>
<evidence type="ECO:0000313" key="2">
    <source>
        <dbReference type="EMBL" id="KAA8900363.1"/>
    </source>
</evidence>
<keyword evidence="3" id="KW-1185">Reference proteome</keyword>
<evidence type="ECO:0000256" key="1">
    <source>
        <dbReference type="SAM" id="MobiDB-lite"/>
    </source>
</evidence>
<dbReference type="GeneID" id="54782437"/>
<dbReference type="VEuPathDB" id="FungiDB:DIURU_003786"/>
<accession>A0A642UJU1</accession>
<organism evidence="2 3">
    <name type="scientific">Diutina rugosa</name>
    <name type="common">Yeast</name>
    <name type="synonym">Candida rugosa</name>
    <dbReference type="NCBI Taxonomy" id="5481"/>
    <lineage>
        <taxon>Eukaryota</taxon>
        <taxon>Fungi</taxon>
        <taxon>Dikarya</taxon>
        <taxon>Ascomycota</taxon>
        <taxon>Saccharomycotina</taxon>
        <taxon>Pichiomycetes</taxon>
        <taxon>Debaryomycetaceae</taxon>
        <taxon>Diutina</taxon>
    </lineage>
</organism>
<reference evidence="2 3" key="1">
    <citation type="submission" date="2019-07" db="EMBL/GenBank/DDBJ databases">
        <title>Genome assembly of two rare yeast pathogens: Diutina rugosa and Trichomonascus ciferrii.</title>
        <authorList>
            <person name="Mixao V."/>
            <person name="Saus E."/>
            <person name="Hansen A."/>
            <person name="Lass-Flor C."/>
            <person name="Gabaldon T."/>
        </authorList>
    </citation>
    <scope>NUCLEOTIDE SEQUENCE [LARGE SCALE GENOMIC DNA]</scope>
    <source>
        <strain evidence="2 3">CBS 613</strain>
    </source>
</reference>
<dbReference type="AlphaFoldDB" id="A0A642UJU1"/>
<dbReference type="RefSeq" id="XP_034011363.1">
    <property type="nucleotide sequence ID" value="XM_034156586.1"/>
</dbReference>